<evidence type="ECO:0000256" key="1">
    <source>
        <dbReference type="SAM" id="Phobius"/>
    </source>
</evidence>
<keyword evidence="3" id="KW-1185">Reference proteome</keyword>
<comment type="caution">
    <text evidence="2">The sequence shown here is derived from an EMBL/GenBank/DDBJ whole genome shotgun (WGS) entry which is preliminary data.</text>
</comment>
<gene>
    <name evidence="2" type="ORF">ACFPJ5_10000</name>
</gene>
<keyword evidence="1" id="KW-0812">Transmembrane</keyword>
<keyword evidence="1" id="KW-0472">Membrane</keyword>
<accession>A0ABD5RB67</accession>
<sequence>MSVSPAVVAVNALLIVTASLVVAQCFRGYVRNGSRPLAFLGLGIALLAVLPTTLFVLDASLPVTLSYYDVFVLAQVLGLLSVLYALTRA</sequence>
<dbReference type="AlphaFoldDB" id="A0ABD5RB67"/>
<feature type="transmembrane region" description="Helical" evidence="1">
    <location>
        <begin position="65"/>
        <end position="86"/>
    </location>
</feature>
<feature type="transmembrane region" description="Helical" evidence="1">
    <location>
        <begin position="38"/>
        <end position="59"/>
    </location>
</feature>
<proteinExistence type="predicted"/>
<organism evidence="2 3">
    <name type="scientific">Salinirubrum litoreum</name>
    <dbReference type="NCBI Taxonomy" id="1126234"/>
    <lineage>
        <taxon>Archaea</taxon>
        <taxon>Methanobacteriati</taxon>
        <taxon>Methanobacteriota</taxon>
        <taxon>Stenosarchaea group</taxon>
        <taxon>Halobacteria</taxon>
        <taxon>Halobacteriales</taxon>
        <taxon>Haloferacaceae</taxon>
        <taxon>Salinirubrum</taxon>
    </lineage>
</organism>
<feature type="transmembrane region" description="Helical" evidence="1">
    <location>
        <begin position="6"/>
        <end position="26"/>
    </location>
</feature>
<protein>
    <submittedName>
        <fullName evidence="2">Uncharacterized protein</fullName>
    </submittedName>
</protein>
<dbReference type="Proteomes" id="UP001596201">
    <property type="component" value="Unassembled WGS sequence"/>
</dbReference>
<name>A0ABD5RB67_9EURY</name>
<reference evidence="2 3" key="1">
    <citation type="journal article" date="2019" name="Int. J. Syst. Evol. Microbiol.">
        <title>The Global Catalogue of Microorganisms (GCM) 10K type strain sequencing project: providing services to taxonomists for standard genome sequencing and annotation.</title>
        <authorList>
            <consortium name="The Broad Institute Genomics Platform"/>
            <consortium name="The Broad Institute Genome Sequencing Center for Infectious Disease"/>
            <person name="Wu L."/>
            <person name="Ma J."/>
        </authorList>
    </citation>
    <scope>NUCLEOTIDE SEQUENCE [LARGE SCALE GENOMIC DNA]</scope>
    <source>
        <strain evidence="2 3">CGMCC 1.12237</strain>
    </source>
</reference>
<dbReference type="EMBL" id="JBHSKX010000002">
    <property type="protein sequence ID" value="MFC5367274.1"/>
    <property type="molecule type" value="Genomic_DNA"/>
</dbReference>
<dbReference type="RefSeq" id="WP_227229536.1">
    <property type="nucleotide sequence ID" value="NZ_JAJCVJ010000002.1"/>
</dbReference>
<evidence type="ECO:0000313" key="3">
    <source>
        <dbReference type="Proteomes" id="UP001596201"/>
    </source>
</evidence>
<evidence type="ECO:0000313" key="2">
    <source>
        <dbReference type="EMBL" id="MFC5367274.1"/>
    </source>
</evidence>
<keyword evidence="1" id="KW-1133">Transmembrane helix</keyword>